<name>A0A437QTP0_9PROT</name>
<dbReference type="InterPro" id="IPR005586">
    <property type="entry name" value="ABC_trans_aux"/>
</dbReference>
<dbReference type="Gene3D" id="3.40.50.10610">
    <property type="entry name" value="ABC-type transport auxiliary lipoprotein component"/>
    <property type="match status" value="1"/>
</dbReference>
<dbReference type="EMBL" id="SADE01000001">
    <property type="protein sequence ID" value="RVU37849.1"/>
    <property type="molecule type" value="Genomic_DNA"/>
</dbReference>
<gene>
    <name evidence="3" type="ORF">EOI86_00665</name>
</gene>
<feature type="region of interest" description="Disordered" evidence="1">
    <location>
        <begin position="1"/>
        <end position="21"/>
    </location>
</feature>
<protein>
    <recommendedName>
        <fullName evidence="2">ABC-type transport auxiliary lipoprotein component domain-containing protein</fullName>
    </recommendedName>
</protein>
<evidence type="ECO:0000313" key="4">
    <source>
        <dbReference type="Proteomes" id="UP000287447"/>
    </source>
</evidence>
<accession>A0A437QTP0</accession>
<dbReference type="Proteomes" id="UP000287447">
    <property type="component" value="Unassembled WGS sequence"/>
</dbReference>
<evidence type="ECO:0000256" key="1">
    <source>
        <dbReference type="SAM" id="MobiDB-lite"/>
    </source>
</evidence>
<feature type="domain" description="ABC-type transport auxiliary lipoprotein component" evidence="2">
    <location>
        <begin position="70"/>
        <end position="219"/>
    </location>
</feature>
<evidence type="ECO:0000313" key="3">
    <source>
        <dbReference type="EMBL" id="RVU37849.1"/>
    </source>
</evidence>
<dbReference type="SUPFAM" id="SSF159594">
    <property type="entry name" value="XCC0632-like"/>
    <property type="match status" value="1"/>
</dbReference>
<sequence length="233" mass="25454">MSKAGIFETGGRPRNESHPTRRQGFGRAIVVCCALAVLVAGCALKLPGSGAPPRIFVLSPKSTFDKNLPVVDWQLLIDSPIAAAGLNSSRIALRQSQIELQYFANAAWTDAAPKMVQRLLIESFENSEKIVSVGRQAVGLRADFILATELREFQAEYEGKAEGEPPDVRTRINAKLVKMPERTIVASITYDYLIPSEGTEMVAIVKAFDLALGKTLKRIVGWAITEGAKFHDE</sequence>
<dbReference type="AlphaFoldDB" id="A0A437QTP0"/>
<dbReference type="RefSeq" id="WP_127763222.1">
    <property type="nucleotide sequence ID" value="NZ_SADE01000001.1"/>
</dbReference>
<keyword evidence="4" id="KW-1185">Reference proteome</keyword>
<proteinExistence type="predicted"/>
<comment type="caution">
    <text evidence="3">The sequence shown here is derived from an EMBL/GenBank/DDBJ whole genome shotgun (WGS) entry which is preliminary data.</text>
</comment>
<organism evidence="3 4">
    <name type="scientific">Hwanghaeella grinnelliae</name>
    <dbReference type="NCBI Taxonomy" id="2500179"/>
    <lineage>
        <taxon>Bacteria</taxon>
        <taxon>Pseudomonadati</taxon>
        <taxon>Pseudomonadota</taxon>
        <taxon>Alphaproteobacteria</taxon>
        <taxon>Rhodospirillales</taxon>
        <taxon>Rhodospirillaceae</taxon>
        <taxon>Hwanghaeella</taxon>
    </lineage>
</organism>
<dbReference type="OrthoDB" id="9808689at2"/>
<dbReference type="Pfam" id="PF03886">
    <property type="entry name" value="ABC_trans_aux"/>
    <property type="match status" value="1"/>
</dbReference>
<evidence type="ECO:0000259" key="2">
    <source>
        <dbReference type="Pfam" id="PF03886"/>
    </source>
</evidence>
<reference evidence="4" key="1">
    <citation type="submission" date="2019-01" db="EMBL/GenBank/DDBJ databases">
        <title>Gri0909 isolated from a small marine red alga.</title>
        <authorList>
            <person name="Kim J."/>
            <person name="Jeong S.E."/>
            <person name="Jeon C.O."/>
        </authorList>
    </citation>
    <scope>NUCLEOTIDE SEQUENCE [LARGE SCALE GENOMIC DNA]</scope>
    <source>
        <strain evidence="4">Gri0909</strain>
    </source>
</reference>